<dbReference type="GO" id="GO:0003676">
    <property type="term" value="F:nucleic acid binding"/>
    <property type="evidence" value="ECO:0007669"/>
    <property type="project" value="InterPro"/>
</dbReference>
<evidence type="ECO:0000259" key="1">
    <source>
        <dbReference type="PROSITE" id="PS50126"/>
    </source>
</evidence>
<dbReference type="Gene3D" id="2.40.50.140">
    <property type="entry name" value="Nucleic acid-binding proteins"/>
    <property type="match status" value="1"/>
</dbReference>
<dbReference type="PANTHER" id="PTHR10887:SF495">
    <property type="entry name" value="HELICASE SENATAXIN ISOFORM X1-RELATED"/>
    <property type="match status" value="1"/>
</dbReference>
<dbReference type="InterPro" id="IPR012340">
    <property type="entry name" value="NA-bd_OB-fold"/>
</dbReference>
<dbReference type="SUPFAM" id="SSF53067">
    <property type="entry name" value="Actin-like ATPase domain"/>
    <property type="match status" value="2"/>
</dbReference>
<accession>A0A644W6L6</accession>
<dbReference type="InterPro" id="IPR003029">
    <property type="entry name" value="S1_domain"/>
</dbReference>
<dbReference type="PANTHER" id="PTHR10887">
    <property type="entry name" value="DNA2/NAM7 HELICASE FAMILY"/>
    <property type="match status" value="1"/>
</dbReference>
<gene>
    <name evidence="2" type="ORF">SDC9_45633</name>
</gene>
<dbReference type="Gene3D" id="3.30.420.40">
    <property type="match status" value="1"/>
</dbReference>
<proteinExistence type="predicted"/>
<sequence>MSYNIGDIIKVKITGIVDFGAFATFNNCSGLIHWKEIPKAKHGDVSSFLSIGDELDAKIIDLKSPNKYSLSIAKAIKANLINEVKKDVSTLNNEETSIRSIWKIFTEVNKYMLEFLKLPISLDGSTAILDQTKKRLTVNINPESKFQLFEKEVETLFDTNICENNKGNGYFISNVDDISEARRIEFEEDCTYYYIKFNPLPVIDGKIYNFRIEDKELIQNQLIEYFPNIIFISKNKFEFEFRQAYSKHFQAKEIYDLINDVLNEIKGGLTLGNEEKNKPLIFDFQISTLTADRDKFFFEKNIAGQIENEETIIGALRGEEFYCKSICIGKLYKVDYPKLTFLVTNTEIDEVKTLVDNKEIDKITSDLSGATEKVNRLNESFSKITSQPEKLANPMLASYLFDATKATPIDKNLIEEREKIILNNQLNANLNPSQIEAIAKAVEAQDLALIQGPPGTGKSTAIAELIWQLVLADRKADILLTSEANLAVDNALDRLKYSIHNLVKPIRIGAGDKISVEGLPYAITEMKKWAGQSFNSIEEQDNQSIISSEEYASFDPQNVILNQWMNNIYKRSKIQDENNRYLWFTYLNNLPIEVKTITYNQYIKNCNVIGATCSSISEQNYKASEDFDKQVDSRFFKKYKTIFPWKKNISFNTVVQDEASKATPAELSLPLIYGKKSVIIGDHRQLPPNLDKEDILYKLHLQGLNTQDQEEKDRISKLEKFVKHDFDELEKSHFERLYMQIDSSLKGTFRYQYRMHPDINEVIKQFYKQDGGLECGFIDKPYDDSGLEWYSRYHGINIDGLISPENHVIWVDVKSPEFIDGTSRANQGEVDAIQWILSSMAQSESFQQYNNQFSKDEDKEIGIISFYASQLKLLSQSVTSIGGNLSLKLSSVDRFQGMERNIILVSLVRSNRIAAQKNQSPDFRIYGEMGYPVQNDLGFARSPNRLNVALSRAKRLLIIVGNSDHYSSYKNKNGDAIYRNVYESIKDNPHGRILTWESEFEKKRPKPMSKNRSVNLNTRDIKESDIELRHISTWIKGSADTISSPKIAVLELSTKAVKLLIGKNPEEIKELSKFEFDNFIRETIKTETGKGLDSQNQMDMNYYLSKVMPSIIRMKSIMQHENVNLVYSVATAAYRTANNREDIVELIRKKAGLNVRILSKKEESVSTLFAYFISTKFKSQLTNASHVIMIDQGGGSTEISVFRYNNLEGSYSINLGTSALRNMLLKDSERDDGLSNALKKSDQMIKERLQTFYKNMDEHMQSDENTFCISVGTAITKATNKKNNASQHDTVLTRESIANRIITAENKLKDRFANVGELNDFDLEFANSNHPFDKEITIRLGLPMFINIMDKFNIPEVHISGTGLWYGIYLQQLFNVID</sequence>
<dbReference type="InterPro" id="IPR045055">
    <property type="entry name" value="DNA2/NAM7-like"/>
</dbReference>
<dbReference type="SUPFAM" id="SSF52540">
    <property type="entry name" value="P-loop containing nucleoside triphosphate hydrolases"/>
    <property type="match status" value="1"/>
</dbReference>
<dbReference type="EMBL" id="VSSQ01000665">
    <property type="protein sequence ID" value="MPL99415.1"/>
    <property type="molecule type" value="Genomic_DNA"/>
</dbReference>
<reference evidence="2" key="1">
    <citation type="submission" date="2019-08" db="EMBL/GenBank/DDBJ databases">
        <authorList>
            <person name="Kucharzyk K."/>
            <person name="Murdoch R.W."/>
            <person name="Higgins S."/>
            <person name="Loffler F."/>
        </authorList>
    </citation>
    <scope>NUCLEOTIDE SEQUENCE</scope>
</reference>
<protein>
    <recommendedName>
        <fullName evidence="1">S1 motif domain-containing protein</fullName>
    </recommendedName>
</protein>
<dbReference type="SUPFAM" id="SSF50249">
    <property type="entry name" value="Nucleic acid-binding proteins"/>
    <property type="match status" value="1"/>
</dbReference>
<dbReference type="Gene3D" id="3.40.50.300">
    <property type="entry name" value="P-loop containing nucleotide triphosphate hydrolases"/>
    <property type="match status" value="2"/>
</dbReference>
<dbReference type="Pfam" id="PF13087">
    <property type="entry name" value="AAA_12"/>
    <property type="match status" value="1"/>
</dbReference>
<dbReference type="Gene3D" id="3.30.420.150">
    <property type="entry name" value="Exopolyphosphatase. Domain 2"/>
    <property type="match status" value="1"/>
</dbReference>
<dbReference type="InterPro" id="IPR041677">
    <property type="entry name" value="DNA2/NAM7_AAA_11"/>
</dbReference>
<dbReference type="GO" id="GO:0004386">
    <property type="term" value="F:helicase activity"/>
    <property type="evidence" value="ECO:0007669"/>
    <property type="project" value="InterPro"/>
</dbReference>
<feature type="domain" description="S1 motif" evidence="1">
    <location>
        <begin position="6"/>
        <end position="73"/>
    </location>
</feature>
<dbReference type="InterPro" id="IPR003695">
    <property type="entry name" value="Ppx_GppA_N"/>
</dbReference>
<name>A0A644W6L6_9ZZZZ</name>
<dbReference type="Pfam" id="PF00575">
    <property type="entry name" value="S1"/>
    <property type="match status" value="1"/>
</dbReference>
<dbReference type="InterPro" id="IPR047187">
    <property type="entry name" value="SF1_C_Upf1"/>
</dbReference>
<dbReference type="Pfam" id="PF13086">
    <property type="entry name" value="AAA_11"/>
    <property type="match status" value="2"/>
</dbReference>
<organism evidence="2">
    <name type="scientific">bioreactor metagenome</name>
    <dbReference type="NCBI Taxonomy" id="1076179"/>
    <lineage>
        <taxon>unclassified sequences</taxon>
        <taxon>metagenomes</taxon>
        <taxon>ecological metagenomes</taxon>
    </lineage>
</organism>
<dbReference type="PROSITE" id="PS50126">
    <property type="entry name" value="S1"/>
    <property type="match status" value="1"/>
</dbReference>
<dbReference type="InterPro" id="IPR027417">
    <property type="entry name" value="P-loop_NTPase"/>
</dbReference>
<dbReference type="InterPro" id="IPR041679">
    <property type="entry name" value="DNA2/NAM7-like_C"/>
</dbReference>
<evidence type="ECO:0000313" key="2">
    <source>
        <dbReference type="EMBL" id="MPL99415.1"/>
    </source>
</evidence>
<dbReference type="Pfam" id="PF02541">
    <property type="entry name" value="Ppx-GppA"/>
    <property type="match status" value="1"/>
</dbReference>
<comment type="caution">
    <text evidence="2">The sequence shown here is derived from an EMBL/GenBank/DDBJ whole genome shotgun (WGS) entry which is preliminary data.</text>
</comment>
<dbReference type="SMART" id="SM00316">
    <property type="entry name" value="S1"/>
    <property type="match status" value="1"/>
</dbReference>
<dbReference type="CDD" id="cd18808">
    <property type="entry name" value="SF1_C_Upf1"/>
    <property type="match status" value="1"/>
</dbReference>
<dbReference type="InterPro" id="IPR043129">
    <property type="entry name" value="ATPase_NBD"/>
</dbReference>